<evidence type="ECO:0000256" key="1">
    <source>
        <dbReference type="ARBA" id="ARBA00008072"/>
    </source>
</evidence>
<dbReference type="Gene3D" id="3.90.180.10">
    <property type="entry name" value="Medium-chain alcohol dehydrogenases, catalytic domain"/>
    <property type="match status" value="1"/>
</dbReference>
<feature type="domain" description="Enoyl reductase (ER)" evidence="5">
    <location>
        <begin position="8"/>
        <end position="344"/>
    </location>
</feature>
<keyword evidence="2" id="KW-0547">Nucleotide-binding</keyword>
<gene>
    <name evidence="6" type="ORF">BO78DRAFT_465452</name>
</gene>
<dbReference type="GO" id="GO:0000166">
    <property type="term" value="F:nucleotide binding"/>
    <property type="evidence" value="ECO:0007669"/>
    <property type="project" value="UniProtKB-KW"/>
</dbReference>
<dbReference type="SUPFAM" id="SSF51735">
    <property type="entry name" value="NAD(P)-binding Rossmann-fold domains"/>
    <property type="match status" value="1"/>
</dbReference>
<accession>A0A319DRF8</accession>
<dbReference type="SUPFAM" id="SSF50129">
    <property type="entry name" value="GroES-like"/>
    <property type="match status" value="1"/>
</dbReference>
<dbReference type="SMART" id="SM00829">
    <property type="entry name" value="PKS_ER"/>
    <property type="match status" value="1"/>
</dbReference>
<keyword evidence="3" id="KW-0521">NADP</keyword>
<evidence type="ECO:0000313" key="7">
    <source>
        <dbReference type="Proteomes" id="UP000248423"/>
    </source>
</evidence>
<dbReference type="STRING" id="1448318.A0A319DRF8"/>
<dbReference type="VEuPathDB" id="FungiDB:BO78DRAFT_465452"/>
<dbReference type="Pfam" id="PF00107">
    <property type="entry name" value="ADH_zinc_N"/>
    <property type="match status" value="1"/>
</dbReference>
<dbReference type="EMBL" id="KZ826469">
    <property type="protein sequence ID" value="PYI00241.1"/>
    <property type="molecule type" value="Genomic_DNA"/>
</dbReference>
<dbReference type="PANTHER" id="PTHR45348">
    <property type="entry name" value="HYPOTHETICAL OXIDOREDUCTASE (EUROFUNG)"/>
    <property type="match status" value="1"/>
</dbReference>
<dbReference type="Proteomes" id="UP000248423">
    <property type="component" value="Unassembled WGS sequence"/>
</dbReference>
<protein>
    <submittedName>
        <fullName evidence="6">GroES-like protein</fullName>
    </submittedName>
</protein>
<dbReference type="OrthoDB" id="48317at2759"/>
<dbReference type="InterPro" id="IPR013149">
    <property type="entry name" value="ADH-like_C"/>
</dbReference>
<dbReference type="PANTHER" id="PTHR45348:SF2">
    <property type="entry name" value="ZINC-TYPE ALCOHOL DEHYDROGENASE-LIKE PROTEIN C2E1P3.01"/>
    <property type="match status" value="1"/>
</dbReference>
<dbReference type="InterPro" id="IPR011032">
    <property type="entry name" value="GroES-like_sf"/>
</dbReference>
<evidence type="ECO:0000256" key="3">
    <source>
        <dbReference type="ARBA" id="ARBA00022857"/>
    </source>
</evidence>
<reference evidence="6 7" key="1">
    <citation type="submission" date="2018-02" db="EMBL/GenBank/DDBJ databases">
        <title>The genomes of Aspergillus section Nigri reveals drivers in fungal speciation.</title>
        <authorList>
            <consortium name="DOE Joint Genome Institute"/>
            <person name="Vesth T.C."/>
            <person name="Nybo J."/>
            <person name="Theobald S."/>
            <person name="Brandl J."/>
            <person name="Frisvad J.C."/>
            <person name="Nielsen K.F."/>
            <person name="Lyhne E.K."/>
            <person name="Kogle M.E."/>
            <person name="Kuo A."/>
            <person name="Riley R."/>
            <person name="Clum A."/>
            <person name="Nolan M."/>
            <person name="Lipzen A."/>
            <person name="Salamov A."/>
            <person name="Henrissat B."/>
            <person name="Wiebenga A."/>
            <person name="De vries R.P."/>
            <person name="Grigoriev I.V."/>
            <person name="Mortensen U.H."/>
            <person name="Andersen M.R."/>
            <person name="Baker S.E."/>
        </authorList>
    </citation>
    <scope>NUCLEOTIDE SEQUENCE [LARGE SCALE GENOMIC DNA]</scope>
    <source>
        <strain evidence="6 7">CBS 121057</strain>
    </source>
</reference>
<dbReference type="InterPro" id="IPR036291">
    <property type="entry name" value="NAD(P)-bd_dom_sf"/>
</dbReference>
<dbReference type="InterPro" id="IPR020843">
    <property type="entry name" value="ER"/>
</dbReference>
<organism evidence="6 7">
    <name type="scientific">Aspergillus sclerotiicarbonarius (strain CBS 121057 / IBT 28362)</name>
    <dbReference type="NCBI Taxonomy" id="1448318"/>
    <lineage>
        <taxon>Eukaryota</taxon>
        <taxon>Fungi</taxon>
        <taxon>Dikarya</taxon>
        <taxon>Ascomycota</taxon>
        <taxon>Pezizomycotina</taxon>
        <taxon>Eurotiomycetes</taxon>
        <taxon>Eurotiomycetidae</taxon>
        <taxon>Eurotiales</taxon>
        <taxon>Aspergillaceae</taxon>
        <taxon>Aspergillus</taxon>
        <taxon>Aspergillus subgen. Circumdati</taxon>
    </lineage>
</organism>
<evidence type="ECO:0000256" key="4">
    <source>
        <dbReference type="ARBA" id="ARBA00023002"/>
    </source>
</evidence>
<dbReference type="InterPro" id="IPR013154">
    <property type="entry name" value="ADH-like_N"/>
</dbReference>
<dbReference type="AlphaFoldDB" id="A0A319DRF8"/>
<dbReference type="Gene3D" id="3.40.50.720">
    <property type="entry name" value="NAD(P)-binding Rossmann-like Domain"/>
    <property type="match status" value="1"/>
</dbReference>
<proteinExistence type="inferred from homology"/>
<evidence type="ECO:0000259" key="5">
    <source>
        <dbReference type="SMART" id="SM00829"/>
    </source>
</evidence>
<evidence type="ECO:0000256" key="2">
    <source>
        <dbReference type="ARBA" id="ARBA00022741"/>
    </source>
</evidence>
<name>A0A319DRF8_ASPSB</name>
<sequence>MVQAIVVSAPATLSVENGRSIPTLRDDTILVKTVSVGLNPTDWKNALRSNPGVTVGCDYAGIVEAVGPAVKKPFRVGDRVFGLVHGCNPEQPSDGAFAEYMLARADTQAVMPERLSFQDAATLGVSLITVGQSLYQSLRLTPPPPPLSTCQSTSSPPQPQSILIYGGSTAVGTLAIQFAKLSGYSVITTCSLPQHESLVRSRGADQIFDYRDPTAPHRIRESTHDQLTLVLDCISTPETAAFCGQAISRAHGGDYTALLPGSPVPREDVRSRWTLAYTAGGYEFLFHGQRVPGNPADRDFAEAWLETATRLLAEGEIVPHPVRLGDGGLAGVIPGLHALREGGGSWV</sequence>
<keyword evidence="7" id="KW-1185">Reference proteome</keyword>
<keyword evidence="4" id="KW-0560">Oxidoreductase</keyword>
<comment type="similarity">
    <text evidence="1">Belongs to the zinc-containing alcohol dehydrogenase family.</text>
</comment>
<dbReference type="GO" id="GO:0016651">
    <property type="term" value="F:oxidoreductase activity, acting on NAD(P)H"/>
    <property type="evidence" value="ECO:0007669"/>
    <property type="project" value="InterPro"/>
</dbReference>
<dbReference type="InterPro" id="IPR047122">
    <property type="entry name" value="Trans-enoyl_RdTase-like"/>
</dbReference>
<evidence type="ECO:0000313" key="6">
    <source>
        <dbReference type="EMBL" id="PYI00241.1"/>
    </source>
</evidence>
<dbReference type="CDD" id="cd08249">
    <property type="entry name" value="enoyl_reductase_like"/>
    <property type="match status" value="1"/>
</dbReference>
<dbReference type="Pfam" id="PF08240">
    <property type="entry name" value="ADH_N"/>
    <property type="match status" value="1"/>
</dbReference>